<dbReference type="InterPro" id="IPR036259">
    <property type="entry name" value="MFS_trans_sf"/>
</dbReference>
<dbReference type="CDD" id="cd17352">
    <property type="entry name" value="MFS_MCT_SLC16"/>
    <property type="match status" value="1"/>
</dbReference>
<feature type="region of interest" description="Disordered" evidence="3">
    <location>
        <begin position="203"/>
        <end position="241"/>
    </location>
</feature>
<dbReference type="GeneID" id="43598607"/>
<feature type="domain" description="Major facilitator superfamily (MFS) profile" evidence="5">
    <location>
        <begin position="533"/>
        <end position="723"/>
    </location>
</feature>
<keyword evidence="4" id="KW-0812">Transmembrane</keyword>
<comment type="similarity">
    <text evidence="2">Belongs to the major facilitator superfamily. Monocarboxylate porter (TC 2.A.1.13) family.</text>
</comment>
<dbReference type="InterPro" id="IPR020846">
    <property type="entry name" value="MFS_dom"/>
</dbReference>
<keyword evidence="4" id="KW-1133">Transmembrane helix</keyword>
<feature type="compositionally biased region" description="Polar residues" evidence="3">
    <location>
        <begin position="217"/>
        <end position="230"/>
    </location>
</feature>
<dbReference type="Gene3D" id="1.20.1250.20">
    <property type="entry name" value="MFS general substrate transporter like domains"/>
    <property type="match status" value="1"/>
</dbReference>
<reference evidence="6 7" key="1">
    <citation type="journal article" date="2018" name="IMA Fungus">
        <title>IMA Genome-F 9: Draft genome sequence of Annulohypoxylon stygium, Aspergillus mulundensis, Berkeleyomyces basicola (syn. Thielaviopsis basicola), Ceratocystis smalleyi, two Cercospora beticola strains, Coleophoma cylindrospora, Fusarium fracticaudum, Phialophora cf. hyalina, and Morchella septimelata.</title>
        <authorList>
            <person name="Wingfield B.D."/>
            <person name="Bills G.F."/>
            <person name="Dong Y."/>
            <person name="Huang W."/>
            <person name="Nel W.J."/>
            <person name="Swalarsk-Parry B.S."/>
            <person name="Vaghefi N."/>
            <person name="Wilken P.M."/>
            <person name="An Z."/>
            <person name="de Beer Z.W."/>
            <person name="De Vos L."/>
            <person name="Chen L."/>
            <person name="Duong T.A."/>
            <person name="Gao Y."/>
            <person name="Hammerbacher A."/>
            <person name="Kikkert J.R."/>
            <person name="Li Y."/>
            <person name="Li H."/>
            <person name="Li K."/>
            <person name="Li Q."/>
            <person name="Liu X."/>
            <person name="Ma X."/>
            <person name="Naidoo K."/>
            <person name="Pethybridge S.J."/>
            <person name="Sun J."/>
            <person name="Steenkamp E.T."/>
            <person name="van der Nest M.A."/>
            <person name="van Wyk S."/>
            <person name="Wingfield M.J."/>
            <person name="Xiong C."/>
            <person name="Yue Q."/>
            <person name="Zhang X."/>
        </authorList>
    </citation>
    <scope>NUCLEOTIDE SEQUENCE [LARGE SCALE GENOMIC DNA]</scope>
    <source>
        <strain evidence="6 7">BP 5553</strain>
    </source>
</reference>
<evidence type="ECO:0000256" key="4">
    <source>
        <dbReference type="SAM" id="Phobius"/>
    </source>
</evidence>
<proteinExistence type="inferred from homology"/>
<accession>A0A370TLK1</accession>
<dbReference type="PANTHER" id="PTHR11360">
    <property type="entry name" value="MONOCARBOXYLATE TRANSPORTER"/>
    <property type="match status" value="1"/>
</dbReference>
<feature type="transmembrane region" description="Helical" evidence="4">
    <location>
        <begin position="691"/>
        <end position="714"/>
    </location>
</feature>
<dbReference type="Proteomes" id="UP000254866">
    <property type="component" value="Unassembled WGS sequence"/>
</dbReference>
<evidence type="ECO:0000256" key="2">
    <source>
        <dbReference type="ARBA" id="ARBA00006727"/>
    </source>
</evidence>
<evidence type="ECO:0000256" key="1">
    <source>
        <dbReference type="ARBA" id="ARBA00004141"/>
    </source>
</evidence>
<evidence type="ECO:0000313" key="7">
    <source>
        <dbReference type="Proteomes" id="UP000254866"/>
    </source>
</evidence>
<feature type="transmembrane region" description="Helical" evidence="4">
    <location>
        <begin position="599"/>
        <end position="618"/>
    </location>
</feature>
<feature type="transmembrane region" description="Helical" evidence="4">
    <location>
        <begin position="460"/>
        <end position="483"/>
    </location>
</feature>
<protein>
    <recommendedName>
        <fullName evidence="5">Major facilitator superfamily (MFS) profile domain-containing protein</fullName>
    </recommendedName>
</protein>
<evidence type="ECO:0000256" key="3">
    <source>
        <dbReference type="SAM" id="MobiDB-lite"/>
    </source>
</evidence>
<feature type="transmembrane region" description="Helical" evidence="4">
    <location>
        <begin position="424"/>
        <end position="448"/>
    </location>
</feature>
<feature type="transmembrane region" description="Helical" evidence="4">
    <location>
        <begin position="341"/>
        <end position="370"/>
    </location>
</feature>
<dbReference type="OrthoDB" id="410267at2759"/>
<dbReference type="SUPFAM" id="SSF103473">
    <property type="entry name" value="MFS general substrate transporter"/>
    <property type="match status" value="1"/>
</dbReference>
<dbReference type="EMBL" id="NPIC01000004">
    <property type="protein sequence ID" value="RDL36406.1"/>
    <property type="molecule type" value="Genomic_DNA"/>
</dbReference>
<feature type="transmembrane region" description="Helical" evidence="4">
    <location>
        <begin position="568"/>
        <end position="587"/>
    </location>
</feature>
<name>A0A370TLK1_9HELO</name>
<dbReference type="PANTHER" id="PTHR11360:SF177">
    <property type="entry name" value="RIBOFLAVIN TRANSPORTER MCH5"/>
    <property type="match status" value="1"/>
</dbReference>
<feature type="region of interest" description="Disordered" evidence="3">
    <location>
        <begin position="32"/>
        <end position="93"/>
    </location>
</feature>
<dbReference type="InterPro" id="IPR050327">
    <property type="entry name" value="Proton-linked_MCT"/>
</dbReference>
<dbReference type="GO" id="GO:0016020">
    <property type="term" value="C:membrane"/>
    <property type="evidence" value="ECO:0007669"/>
    <property type="project" value="UniProtKB-SubCell"/>
</dbReference>
<feature type="transmembrane region" description="Helical" evidence="4">
    <location>
        <begin position="382"/>
        <end position="404"/>
    </location>
</feature>
<dbReference type="InterPro" id="IPR011701">
    <property type="entry name" value="MFS"/>
</dbReference>
<comment type="caution">
    <text evidence="6">The sequence shown here is derived from an EMBL/GenBank/DDBJ whole genome shotgun (WGS) entry which is preliminary data.</text>
</comment>
<feature type="transmembrane region" description="Helical" evidence="4">
    <location>
        <begin position="659"/>
        <end position="679"/>
    </location>
</feature>
<dbReference type="Pfam" id="PF07690">
    <property type="entry name" value="MFS_1"/>
    <property type="match status" value="1"/>
</dbReference>
<feature type="compositionally biased region" description="Basic and acidic residues" evidence="3">
    <location>
        <begin position="40"/>
        <end position="50"/>
    </location>
</feature>
<feature type="transmembrane region" description="Helical" evidence="4">
    <location>
        <begin position="489"/>
        <end position="511"/>
    </location>
</feature>
<feature type="compositionally biased region" description="Polar residues" evidence="3">
    <location>
        <begin position="58"/>
        <end position="71"/>
    </location>
</feature>
<dbReference type="GO" id="GO:0022857">
    <property type="term" value="F:transmembrane transporter activity"/>
    <property type="evidence" value="ECO:0007669"/>
    <property type="project" value="InterPro"/>
</dbReference>
<feature type="compositionally biased region" description="Basic and acidic residues" evidence="3">
    <location>
        <begin position="77"/>
        <end position="86"/>
    </location>
</feature>
<organism evidence="6 7">
    <name type="scientific">Venustampulla echinocandica</name>
    <dbReference type="NCBI Taxonomy" id="2656787"/>
    <lineage>
        <taxon>Eukaryota</taxon>
        <taxon>Fungi</taxon>
        <taxon>Dikarya</taxon>
        <taxon>Ascomycota</taxon>
        <taxon>Pezizomycotina</taxon>
        <taxon>Leotiomycetes</taxon>
        <taxon>Helotiales</taxon>
        <taxon>Pleuroascaceae</taxon>
        <taxon>Venustampulla</taxon>
    </lineage>
</organism>
<dbReference type="RefSeq" id="XP_031869062.1">
    <property type="nucleotide sequence ID" value="XM_032014381.1"/>
</dbReference>
<evidence type="ECO:0000313" key="6">
    <source>
        <dbReference type="EMBL" id="RDL36406.1"/>
    </source>
</evidence>
<feature type="transmembrane region" description="Helical" evidence="4">
    <location>
        <begin position="624"/>
        <end position="647"/>
    </location>
</feature>
<comment type="subcellular location">
    <subcellularLocation>
        <location evidence="1">Membrane</location>
        <topology evidence="1">Multi-pass membrane protein</topology>
    </subcellularLocation>
</comment>
<keyword evidence="4" id="KW-0472">Membrane</keyword>
<keyword evidence="7" id="KW-1185">Reference proteome</keyword>
<evidence type="ECO:0000259" key="5">
    <source>
        <dbReference type="PROSITE" id="PS50850"/>
    </source>
</evidence>
<sequence>MSSANEGVPVHRAELLPKSGGQICSVDSIQHGDSIQYGHGSRERGLRDQHSLGGEDNPGNTTLSPSATHLESLQGRARTEMEKDPTNDVGLAETSSTIQIIKKKRPKDRKRIAIEADSSDLTDASTAREDTARKEVIAYESPQRFDHASIKTDMANSIKPQEPALAKETVSNGNRPSLDSISIETDMTYTRVRESKIVKKAELSEHSTHKKHGTYGEVSQAQLTPPNIDNGNPIDSGPGSLVEVEHRTSEARAAQQVSNNMDSIKRVQNSPRALTQEHEASLNPREVQLPQGAVGSMRAFGNSPRFGQLRFSYDHTLLSNPSHLPSIRDDERSFPEGGLRAWLVVFGSWCGMFASLGVLSSLATLQAYLSEHQLASHTPGKIGWIFSLYTFLTFACGIYIGPLFDAYGPRWLVFPGSICMVVKYWHFLLNFGVLGGIGTSLLFTPSIAAVGHFFNRRRGYATGIVTTGGACGGIVFSMILQSLVPRIGFVWATRTIEVLILVPCISANIFIKSRLPPSRRSPHPDLRILSQPAFAMTVLGVFLIEWALFIPLTYITSYALKEGYAPNLAYSMLAILNAGSLFGRWIPGLLSDVLGRFNTSILFVVVTIAAIFGIWLPFGSNTAGLVMFTVIFGFASGSNISLTPVCIGQLCDTKDYGRYHATCYTIVSIGALTGIPAAGEILQNCDGDYSWLIKFTGMCYVGALAALVAARGLAGGWGFFDKY</sequence>
<feature type="transmembrane region" description="Helical" evidence="4">
    <location>
        <begin position="532"/>
        <end position="556"/>
    </location>
</feature>
<dbReference type="AlphaFoldDB" id="A0A370TLK1"/>
<gene>
    <name evidence="6" type="ORF">BP5553_05758</name>
</gene>
<dbReference type="PROSITE" id="PS50850">
    <property type="entry name" value="MFS"/>
    <property type="match status" value="1"/>
</dbReference>